<gene>
    <name evidence="2" type="ORF">GCM10007854_28350</name>
</gene>
<accession>A0ABQ5V465</accession>
<feature type="chain" id="PRO_5045436732" description="Lipoprotein" evidence="1">
    <location>
        <begin position="23"/>
        <end position="98"/>
    </location>
</feature>
<dbReference type="Proteomes" id="UP001161390">
    <property type="component" value="Unassembled WGS sequence"/>
</dbReference>
<dbReference type="EMBL" id="BSNJ01000007">
    <property type="protein sequence ID" value="GLQ21880.1"/>
    <property type="molecule type" value="Genomic_DNA"/>
</dbReference>
<reference evidence="2" key="2">
    <citation type="submission" date="2023-01" db="EMBL/GenBank/DDBJ databases">
        <title>Draft genome sequence of Algimonas porphyrae strain NBRC 108216.</title>
        <authorList>
            <person name="Sun Q."/>
            <person name="Mori K."/>
        </authorList>
    </citation>
    <scope>NUCLEOTIDE SEQUENCE</scope>
    <source>
        <strain evidence="2">NBRC 108216</strain>
    </source>
</reference>
<keyword evidence="1" id="KW-0732">Signal</keyword>
<feature type="signal peptide" evidence="1">
    <location>
        <begin position="1"/>
        <end position="22"/>
    </location>
</feature>
<proteinExistence type="predicted"/>
<evidence type="ECO:0000313" key="3">
    <source>
        <dbReference type="Proteomes" id="UP001161390"/>
    </source>
</evidence>
<evidence type="ECO:0000313" key="2">
    <source>
        <dbReference type="EMBL" id="GLQ21880.1"/>
    </source>
</evidence>
<reference evidence="2" key="1">
    <citation type="journal article" date="2014" name="Int. J. Syst. Evol. Microbiol.">
        <title>Complete genome of a new Firmicutes species belonging to the dominant human colonic microbiota ('Ruminococcus bicirculans') reveals two chromosomes and a selective capacity to utilize plant glucans.</title>
        <authorList>
            <consortium name="NISC Comparative Sequencing Program"/>
            <person name="Wegmann U."/>
            <person name="Louis P."/>
            <person name="Goesmann A."/>
            <person name="Henrissat B."/>
            <person name="Duncan S.H."/>
            <person name="Flint H.J."/>
        </authorList>
    </citation>
    <scope>NUCLEOTIDE SEQUENCE</scope>
    <source>
        <strain evidence="2">NBRC 108216</strain>
    </source>
</reference>
<name>A0ABQ5V465_9PROT</name>
<dbReference type="RefSeq" id="WP_284373899.1">
    <property type="nucleotide sequence ID" value="NZ_BSNJ01000007.1"/>
</dbReference>
<dbReference type="PROSITE" id="PS51257">
    <property type="entry name" value="PROKAR_LIPOPROTEIN"/>
    <property type="match status" value="1"/>
</dbReference>
<comment type="caution">
    <text evidence="2">The sequence shown here is derived from an EMBL/GenBank/DDBJ whole genome shotgun (WGS) entry which is preliminary data.</text>
</comment>
<evidence type="ECO:0008006" key="4">
    <source>
        <dbReference type="Google" id="ProtNLM"/>
    </source>
</evidence>
<protein>
    <recommendedName>
        <fullName evidence="4">Lipoprotein</fullName>
    </recommendedName>
</protein>
<sequence length="98" mass="10464">MKKLVAGFLGLFLISACMDASGGDVEGGGLTPPPGFFERVDENCRAEATITLSEDAPSVRQLNGQSLLTYQLTDRGTMQCAVRHSDESVIDIRVMGAE</sequence>
<evidence type="ECO:0000256" key="1">
    <source>
        <dbReference type="SAM" id="SignalP"/>
    </source>
</evidence>
<organism evidence="2 3">
    <name type="scientific">Algimonas porphyrae</name>
    <dbReference type="NCBI Taxonomy" id="1128113"/>
    <lineage>
        <taxon>Bacteria</taxon>
        <taxon>Pseudomonadati</taxon>
        <taxon>Pseudomonadota</taxon>
        <taxon>Alphaproteobacteria</taxon>
        <taxon>Maricaulales</taxon>
        <taxon>Robiginitomaculaceae</taxon>
        <taxon>Algimonas</taxon>
    </lineage>
</organism>
<keyword evidence="3" id="KW-1185">Reference proteome</keyword>